<keyword evidence="6" id="KW-0732">Signal</keyword>
<proteinExistence type="inferred from homology"/>
<dbReference type="GO" id="GO:0019645">
    <property type="term" value="P:anaerobic electron transport chain"/>
    <property type="evidence" value="ECO:0007669"/>
    <property type="project" value="TreeGrafter"/>
</dbReference>
<dbReference type="PANTHER" id="PTHR30633">
    <property type="entry name" value="CYTOCHROME C-552 RESPIRATORY NITRITE REDUCTASE"/>
    <property type="match status" value="1"/>
</dbReference>
<keyword evidence="4" id="KW-0349">Heme</keyword>
<organism evidence="11 12">
    <name type="scientific">Sporomusa malonica</name>
    <dbReference type="NCBI Taxonomy" id="112901"/>
    <lineage>
        <taxon>Bacteria</taxon>
        <taxon>Bacillati</taxon>
        <taxon>Bacillota</taxon>
        <taxon>Negativicutes</taxon>
        <taxon>Selenomonadales</taxon>
        <taxon>Sporomusaceae</taxon>
        <taxon>Sporomusa</taxon>
    </lineage>
</organism>
<dbReference type="GO" id="GO:0030288">
    <property type="term" value="C:outer membrane-bounded periplasmic space"/>
    <property type="evidence" value="ECO:0007669"/>
    <property type="project" value="TreeGrafter"/>
</dbReference>
<keyword evidence="12" id="KW-1185">Reference proteome</keyword>
<comment type="subcellular location">
    <subcellularLocation>
        <location evidence="1">Cell envelope</location>
    </subcellularLocation>
</comment>
<dbReference type="STRING" id="112901.SAMN04488500_11416"/>
<dbReference type="InterPro" id="IPR003321">
    <property type="entry name" value="Cyt_c552"/>
</dbReference>
<evidence type="ECO:0000256" key="8">
    <source>
        <dbReference type="ARBA" id="ARBA00023002"/>
    </source>
</evidence>
<dbReference type="Proteomes" id="UP000192738">
    <property type="component" value="Unassembled WGS sequence"/>
</dbReference>
<evidence type="ECO:0000256" key="1">
    <source>
        <dbReference type="ARBA" id="ARBA00004196"/>
    </source>
</evidence>
<keyword evidence="7" id="KW-0106">Calcium</keyword>
<evidence type="ECO:0000256" key="10">
    <source>
        <dbReference type="ARBA" id="ARBA00049131"/>
    </source>
</evidence>
<name>A0A1W2D843_9FIRM</name>
<dbReference type="Pfam" id="PF02335">
    <property type="entry name" value="Cytochrom_C552"/>
    <property type="match status" value="1"/>
</dbReference>
<dbReference type="Gene3D" id="1.20.140.10">
    <property type="entry name" value="Butyryl-CoA Dehydrogenase, subunit A, domain 3"/>
    <property type="match status" value="1"/>
</dbReference>
<dbReference type="EMBL" id="FWXI01000014">
    <property type="protein sequence ID" value="SMC93414.1"/>
    <property type="molecule type" value="Genomic_DNA"/>
</dbReference>
<dbReference type="OrthoDB" id="9780421at2"/>
<protein>
    <recommendedName>
        <fullName evidence="3">nitrite reductase (cytochrome; ammonia-forming)</fullName>
        <ecNumber evidence="3">1.7.2.2</ecNumber>
    </recommendedName>
</protein>
<gene>
    <name evidence="11" type="ORF">SAMN04488500_11416</name>
</gene>
<dbReference type="GO" id="GO:0046872">
    <property type="term" value="F:metal ion binding"/>
    <property type="evidence" value="ECO:0007669"/>
    <property type="project" value="UniProtKB-KW"/>
</dbReference>
<keyword evidence="9" id="KW-0408">Iron</keyword>
<reference evidence="11 12" key="1">
    <citation type="submission" date="2017-04" db="EMBL/GenBank/DDBJ databases">
        <authorList>
            <person name="Afonso C.L."/>
            <person name="Miller P.J."/>
            <person name="Scott M.A."/>
            <person name="Spackman E."/>
            <person name="Goraichik I."/>
            <person name="Dimitrov K.M."/>
            <person name="Suarez D.L."/>
            <person name="Swayne D.E."/>
        </authorList>
    </citation>
    <scope>NUCLEOTIDE SEQUENCE [LARGE SCALE GENOMIC DNA]</scope>
    <source>
        <strain evidence="11 12">DSM 5090</strain>
    </source>
</reference>
<dbReference type="SUPFAM" id="SSF48695">
    <property type="entry name" value="Multiheme cytochromes"/>
    <property type="match status" value="1"/>
</dbReference>
<comment type="catalytic activity">
    <reaction evidence="10">
        <text>6 Fe(III)-[cytochrome c] + NH4(+) + 2 H2O = 6 Fe(II)-[cytochrome c] + nitrite + 8 H(+)</text>
        <dbReference type="Rhea" id="RHEA:13089"/>
        <dbReference type="Rhea" id="RHEA-COMP:10350"/>
        <dbReference type="Rhea" id="RHEA-COMP:14399"/>
        <dbReference type="ChEBI" id="CHEBI:15377"/>
        <dbReference type="ChEBI" id="CHEBI:15378"/>
        <dbReference type="ChEBI" id="CHEBI:16301"/>
        <dbReference type="ChEBI" id="CHEBI:28938"/>
        <dbReference type="ChEBI" id="CHEBI:29033"/>
        <dbReference type="ChEBI" id="CHEBI:29034"/>
        <dbReference type="EC" id="1.7.2.2"/>
    </reaction>
</comment>
<dbReference type="AlphaFoldDB" id="A0A1W2D843"/>
<evidence type="ECO:0000313" key="12">
    <source>
        <dbReference type="Proteomes" id="UP000192738"/>
    </source>
</evidence>
<keyword evidence="5" id="KW-0479">Metal-binding</keyword>
<evidence type="ECO:0000256" key="9">
    <source>
        <dbReference type="ARBA" id="ARBA00023004"/>
    </source>
</evidence>
<keyword evidence="8" id="KW-0560">Oxidoreductase</keyword>
<evidence type="ECO:0000256" key="5">
    <source>
        <dbReference type="ARBA" id="ARBA00022723"/>
    </source>
</evidence>
<evidence type="ECO:0000256" key="4">
    <source>
        <dbReference type="ARBA" id="ARBA00022617"/>
    </source>
</evidence>
<dbReference type="Gene3D" id="1.10.1130.10">
    <property type="entry name" value="Flavocytochrome C3, Chain A"/>
    <property type="match status" value="1"/>
</dbReference>
<dbReference type="CDD" id="cd00548">
    <property type="entry name" value="NrfA-like"/>
    <property type="match status" value="1"/>
</dbReference>
<dbReference type="GO" id="GO:0020037">
    <property type="term" value="F:heme binding"/>
    <property type="evidence" value="ECO:0007669"/>
    <property type="project" value="TreeGrafter"/>
</dbReference>
<accession>A0A1W2D843</accession>
<dbReference type="GO" id="GO:0042279">
    <property type="term" value="F:nitrite reductase (cytochrome, ammonia-forming) activity"/>
    <property type="evidence" value="ECO:0007669"/>
    <property type="project" value="UniProtKB-EC"/>
</dbReference>
<dbReference type="EC" id="1.7.2.2" evidence="3"/>
<evidence type="ECO:0000256" key="2">
    <source>
        <dbReference type="ARBA" id="ARBA00009288"/>
    </source>
</evidence>
<evidence type="ECO:0000256" key="6">
    <source>
        <dbReference type="ARBA" id="ARBA00022729"/>
    </source>
</evidence>
<dbReference type="RefSeq" id="WP_084576849.1">
    <property type="nucleotide sequence ID" value="NZ_CP155572.1"/>
</dbReference>
<evidence type="ECO:0000256" key="3">
    <source>
        <dbReference type="ARBA" id="ARBA00011887"/>
    </source>
</evidence>
<dbReference type="InterPro" id="IPR036280">
    <property type="entry name" value="Multihaem_cyt_sf"/>
</dbReference>
<dbReference type="PANTHER" id="PTHR30633:SF0">
    <property type="entry name" value="CYTOCHROME C-552"/>
    <property type="match status" value="1"/>
</dbReference>
<evidence type="ECO:0000313" key="11">
    <source>
        <dbReference type="EMBL" id="SMC93414.1"/>
    </source>
</evidence>
<dbReference type="PIRSF" id="PIRSF000243">
    <property type="entry name" value="Cyt_c552"/>
    <property type="match status" value="1"/>
</dbReference>
<comment type="similarity">
    <text evidence="2">Belongs to the cytochrome c-552 family.</text>
</comment>
<evidence type="ECO:0000256" key="7">
    <source>
        <dbReference type="ARBA" id="ARBA00022837"/>
    </source>
</evidence>
<sequence length="427" mass="47425">MSKPQKSLIALLAVFLLFFGFVVVRIGVAKPAATVKVAKIPAGEVDPAVWGQYYPLQYASYKKTAEELPSPTGYGGSIKVQKSEMQPEITMLFKGMPFSKDYAEDRGHEHAMEDLRESKRIGPASKGACITCKTPYVEQAYKEMGWGYANKPLPEMLDKSKHTVACANCHDPATMNLRVINPAFIEAQAKRGIDVTKASREDMRTFVCAQCHSEYYFEPGTTKVVFPWEKGLKPADMYAYYSDKPSGFVQDWQHPDSKAPMLKAQHPDYELFSTGIHGKSGVSCADCHMPYTRKDGQKYSSHQVTSPLKTLDASCSPCHSQGAPWLQERVKIIQDQTFEIQHMAGQNIARAHEAIKAAAVQPDVDEANLAQARELVRKAQWYWDLLSAENSMGFHNPSQALNTLGQANELAHKAIEAANRAAGIKQF</sequence>